<accession>A0AAE3LHH1</accession>
<evidence type="ECO:0000313" key="2">
    <source>
        <dbReference type="EMBL" id="MCU6705658.1"/>
    </source>
</evidence>
<keyword evidence="1" id="KW-1133">Transmembrane helix</keyword>
<dbReference type="PROSITE" id="PS51257">
    <property type="entry name" value="PROKAR_LIPOPROTEIN"/>
    <property type="match status" value="1"/>
</dbReference>
<sequence>MPKQIKKEQIKKSELLYRKWSVAGLAAAAVFMGCMAGLMSMIVKTEGAKVPTIVLFAAFIIYTAVSVVCAVLGVKSYVKDDCGVCLFQGIVHIYSVIACVMNVRMAFIILFSALGSQSGVDTLIGSQSQNEFIQSQYASWICLAIATLFSVILGILAVVRLVKNKKG</sequence>
<comment type="caution">
    <text evidence="2">The sequence shown here is derived from an EMBL/GenBank/DDBJ whole genome shotgun (WGS) entry which is preliminary data.</text>
</comment>
<keyword evidence="3" id="KW-1185">Reference proteome</keyword>
<name>A0AAE3LHH1_9FIRM</name>
<evidence type="ECO:0000256" key="1">
    <source>
        <dbReference type="SAM" id="Phobius"/>
    </source>
</evidence>
<keyword evidence="1" id="KW-0812">Transmembrane</keyword>
<protein>
    <submittedName>
        <fullName evidence="2">Uncharacterized protein</fullName>
    </submittedName>
</protein>
<keyword evidence="1" id="KW-0472">Membrane</keyword>
<proteinExistence type="predicted"/>
<dbReference type="RefSeq" id="WP_267300933.1">
    <property type="nucleotide sequence ID" value="NZ_JAOQJZ010000005.1"/>
</dbReference>
<feature type="transmembrane region" description="Helical" evidence="1">
    <location>
        <begin position="53"/>
        <end position="74"/>
    </location>
</feature>
<feature type="transmembrane region" description="Helical" evidence="1">
    <location>
        <begin position="86"/>
        <end position="114"/>
    </location>
</feature>
<feature type="transmembrane region" description="Helical" evidence="1">
    <location>
        <begin position="20"/>
        <end position="41"/>
    </location>
</feature>
<dbReference type="AlphaFoldDB" id="A0AAE3LHH1"/>
<reference evidence="2 3" key="1">
    <citation type="journal article" date="2021" name="ISME Commun">
        <title>Automated analysis of genomic sequences facilitates high-throughput and comprehensive description of bacteria.</title>
        <authorList>
            <person name="Hitch T.C.A."/>
        </authorList>
    </citation>
    <scope>NUCLEOTIDE SEQUENCE [LARGE SCALE GENOMIC DNA]</scope>
    <source>
        <strain evidence="2 3">Sanger_31</strain>
    </source>
</reference>
<organism evidence="2 3">
    <name type="scientific">Hominimerdicola aceti</name>
    <dbReference type="NCBI Taxonomy" id="2981726"/>
    <lineage>
        <taxon>Bacteria</taxon>
        <taxon>Bacillati</taxon>
        <taxon>Bacillota</taxon>
        <taxon>Clostridia</taxon>
        <taxon>Eubacteriales</taxon>
        <taxon>Oscillospiraceae</taxon>
        <taxon>Hominimerdicola</taxon>
    </lineage>
</organism>
<evidence type="ECO:0000313" key="3">
    <source>
        <dbReference type="Proteomes" id="UP001208131"/>
    </source>
</evidence>
<dbReference type="EMBL" id="JAOQJZ010000005">
    <property type="protein sequence ID" value="MCU6705658.1"/>
    <property type="molecule type" value="Genomic_DNA"/>
</dbReference>
<dbReference type="Proteomes" id="UP001208131">
    <property type="component" value="Unassembled WGS sequence"/>
</dbReference>
<feature type="transmembrane region" description="Helical" evidence="1">
    <location>
        <begin position="137"/>
        <end position="162"/>
    </location>
</feature>
<gene>
    <name evidence="2" type="ORF">OCV57_06940</name>
</gene>